<dbReference type="InterPro" id="IPR050832">
    <property type="entry name" value="Bact_Acetyltransf"/>
</dbReference>
<evidence type="ECO:0000313" key="5">
    <source>
        <dbReference type="Proteomes" id="UP000673375"/>
    </source>
</evidence>
<keyword evidence="2" id="KW-0012">Acyltransferase</keyword>
<dbReference type="RefSeq" id="WP_209558282.1">
    <property type="nucleotide sequence ID" value="NZ_JAEDXU010000008.1"/>
</dbReference>
<dbReference type="SUPFAM" id="SSF55729">
    <property type="entry name" value="Acyl-CoA N-acyltransferases (Nat)"/>
    <property type="match status" value="1"/>
</dbReference>
<dbReference type="CDD" id="cd04301">
    <property type="entry name" value="NAT_SF"/>
    <property type="match status" value="1"/>
</dbReference>
<comment type="caution">
    <text evidence="4">The sequence shown here is derived from an EMBL/GenBank/DDBJ whole genome shotgun (WGS) entry which is preliminary data.</text>
</comment>
<evidence type="ECO:0000256" key="1">
    <source>
        <dbReference type="ARBA" id="ARBA00022679"/>
    </source>
</evidence>
<feature type="domain" description="N-acetyltransferase" evidence="3">
    <location>
        <begin position="1"/>
        <end position="143"/>
    </location>
</feature>
<dbReference type="Pfam" id="PF00583">
    <property type="entry name" value="Acetyltransf_1"/>
    <property type="match status" value="1"/>
</dbReference>
<evidence type="ECO:0000313" key="4">
    <source>
        <dbReference type="EMBL" id="MBP1047500.1"/>
    </source>
</evidence>
<name>A0ABS4CN88_9ENTE</name>
<dbReference type="Gene3D" id="3.40.630.30">
    <property type="match status" value="1"/>
</dbReference>
<evidence type="ECO:0000256" key="2">
    <source>
        <dbReference type="ARBA" id="ARBA00023315"/>
    </source>
</evidence>
<dbReference type="PROSITE" id="PS51186">
    <property type="entry name" value="GNAT"/>
    <property type="match status" value="1"/>
</dbReference>
<proteinExistence type="predicted"/>
<reference evidence="4 5" key="1">
    <citation type="submission" date="2020-12" db="EMBL/GenBank/DDBJ databases">
        <title>Vagococcus allomyrinae sp. nov. and Enterococcus lavae sp. nov., isolated from the larvae of Allomyrina dichotoma.</title>
        <authorList>
            <person name="Lee S.D."/>
        </authorList>
    </citation>
    <scope>NUCLEOTIDE SEQUENCE [LARGE SCALE GENOMIC DNA]</scope>
    <source>
        <strain evidence="4 5">BWM-S5</strain>
    </source>
</reference>
<evidence type="ECO:0000259" key="3">
    <source>
        <dbReference type="PROSITE" id="PS51186"/>
    </source>
</evidence>
<gene>
    <name evidence="4" type="ORF">I6N96_14535</name>
</gene>
<keyword evidence="5" id="KW-1185">Reference proteome</keyword>
<dbReference type="InterPro" id="IPR016181">
    <property type="entry name" value="Acyl_CoA_acyltransferase"/>
</dbReference>
<organism evidence="4 5">
    <name type="scientific">Enterococcus larvae</name>
    <dbReference type="NCBI Taxonomy" id="2794352"/>
    <lineage>
        <taxon>Bacteria</taxon>
        <taxon>Bacillati</taxon>
        <taxon>Bacillota</taxon>
        <taxon>Bacilli</taxon>
        <taxon>Lactobacillales</taxon>
        <taxon>Enterococcaceae</taxon>
        <taxon>Enterococcus</taxon>
    </lineage>
</organism>
<dbReference type="Proteomes" id="UP000673375">
    <property type="component" value="Unassembled WGS sequence"/>
</dbReference>
<sequence length="143" mass="16247">MELREAQLSDAEALHFINQTSLGYDYPLAQTKEQLSDLLEQTDNKLIVCSIDNQVCGYIHGAIYQTLYAPRMINILALSVDNDFHGKGCGKALMTAMEKWTLDVEAEGIRLSSGENRTAAHRFYEHIGFTKRKNQANYYKILQ</sequence>
<dbReference type="EMBL" id="JAEDXU010000008">
    <property type="protein sequence ID" value="MBP1047500.1"/>
    <property type="molecule type" value="Genomic_DNA"/>
</dbReference>
<accession>A0ABS4CN88</accession>
<protein>
    <submittedName>
        <fullName evidence="4">GNAT family N-acetyltransferase</fullName>
    </submittedName>
</protein>
<keyword evidence="1" id="KW-0808">Transferase</keyword>
<dbReference type="PANTHER" id="PTHR43877">
    <property type="entry name" value="AMINOALKYLPHOSPHONATE N-ACETYLTRANSFERASE-RELATED-RELATED"/>
    <property type="match status" value="1"/>
</dbReference>
<dbReference type="InterPro" id="IPR000182">
    <property type="entry name" value="GNAT_dom"/>
</dbReference>